<dbReference type="AlphaFoldDB" id="A0A329E6Y7"/>
<feature type="transmembrane region" description="Helical" evidence="14">
    <location>
        <begin position="81"/>
        <end position="102"/>
    </location>
</feature>
<keyword evidence="4 12" id="KW-1003">Cell membrane</keyword>
<feature type="binding site" evidence="13">
    <location>
        <position position="446"/>
    </location>
    <ligand>
        <name>K(+)</name>
        <dbReference type="ChEBI" id="CHEBI:29103"/>
    </ligand>
</feature>
<feature type="transmembrane region" description="Helical" evidence="14">
    <location>
        <begin position="148"/>
        <end position="173"/>
    </location>
</feature>
<feature type="transmembrane region" description="Helical" evidence="14">
    <location>
        <begin position="284"/>
        <end position="305"/>
    </location>
</feature>
<evidence type="ECO:0000313" key="16">
    <source>
        <dbReference type="Proteomes" id="UP000248729"/>
    </source>
</evidence>
<dbReference type="GO" id="GO:0015379">
    <property type="term" value="F:potassium:chloride symporter activity"/>
    <property type="evidence" value="ECO:0007669"/>
    <property type="project" value="InterPro"/>
</dbReference>
<evidence type="ECO:0000256" key="5">
    <source>
        <dbReference type="ARBA" id="ARBA00022519"/>
    </source>
</evidence>
<dbReference type="GO" id="GO:0005886">
    <property type="term" value="C:plasma membrane"/>
    <property type="evidence" value="ECO:0007669"/>
    <property type="project" value="UniProtKB-SubCell"/>
</dbReference>
<keyword evidence="5 12" id="KW-0997">Cell inner membrane</keyword>
<dbReference type="InterPro" id="IPR003445">
    <property type="entry name" value="Cat_transpt"/>
</dbReference>
<keyword evidence="8 12" id="KW-0630">Potassium</keyword>
<dbReference type="PIRSF" id="PIRSF006247">
    <property type="entry name" value="TrkH"/>
    <property type="match status" value="1"/>
</dbReference>
<protein>
    <recommendedName>
        <fullName evidence="12">Trk system potassium uptake protein</fullName>
    </recommendedName>
</protein>
<keyword evidence="10 12" id="KW-0406">Ion transport</keyword>
<evidence type="ECO:0000256" key="1">
    <source>
        <dbReference type="ARBA" id="ARBA00004429"/>
    </source>
</evidence>
<comment type="caution">
    <text evidence="15">The sequence shown here is derived from an EMBL/GenBank/DDBJ whole genome shotgun (WGS) entry which is preliminary data.</text>
</comment>
<evidence type="ECO:0000256" key="12">
    <source>
        <dbReference type="PIRNR" id="PIRNR006247"/>
    </source>
</evidence>
<dbReference type="RefSeq" id="WP_258401201.1">
    <property type="nucleotide sequence ID" value="NZ_QLTR01000016.1"/>
</dbReference>
<dbReference type="PANTHER" id="PTHR32024:SF2">
    <property type="entry name" value="TRK SYSTEM POTASSIUM UPTAKE PROTEIN TRKG-RELATED"/>
    <property type="match status" value="1"/>
</dbReference>
<reference evidence="15 16" key="1">
    <citation type="submission" date="2018-06" db="EMBL/GenBank/DDBJ databases">
        <title>Freshwater and sediment microbial communities from various areas in North America, analyzing microbe dynamics in response to fracking.</title>
        <authorList>
            <person name="Lamendella R."/>
        </authorList>
    </citation>
    <scope>NUCLEOTIDE SEQUENCE [LARGE SCALE GENOMIC DNA]</scope>
    <source>
        <strain evidence="15 16">99A</strain>
    </source>
</reference>
<evidence type="ECO:0000256" key="6">
    <source>
        <dbReference type="ARBA" id="ARBA00022538"/>
    </source>
</evidence>
<dbReference type="PANTHER" id="PTHR32024">
    <property type="entry name" value="TRK SYSTEM POTASSIUM UPTAKE PROTEIN TRKG-RELATED"/>
    <property type="match status" value="1"/>
</dbReference>
<evidence type="ECO:0000256" key="3">
    <source>
        <dbReference type="ARBA" id="ARBA00022448"/>
    </source>
</evidence>
<keyword evidence="7 14" id="KW-0812">Transmembrane</keyword>
<feature type="binding site" evidence="13">
    <location>
        <position position="232"/>
    </location>
    <ligand>
        <name>K(+)</name>
        <dbReference type="ChEBI" id="CHEBI:29103"/>
    </ligand>
</feature>
<evidence type="ECO:0000256" key="9">
    <source>
        <dbReference type="ARBA" id="ARBA00022989"/>
    </source>
</evidence>
<evidence type="ECO:0000256" key="4">
    <source>
        <dbReference type="ARBA" id="ARBA00022475"/>
    </source>
</evidence>
<keyword evidence="11 12" id="KW-0472">Membrane</keyword>
<feature type="binding site" evidence="13">
    <location>
        <position position="447"/>
    </location>
    <ligand>
        <name>K(+)</name>
        <dbReference type="ChEBI" id="CHEBI:29103"/>
    </ligand>
</feature>
<keyword evidence="13" id="KW-0479">Metal-binding</keyword>
<feature type="transmembrane region" description="Helical" evidence="14">
    <location>
        <begin position="21"/>
        <end position="42"/>
    </location>
</feature>
<gene>
    <name evidence="15" type="ORF">DET48_11612</name>
</gene>
<keyword evidence="6 12" id="KW-0633">Potassium transport</keyword>
<keyword evidence="9 14" id="KW-1133">Transmembrane helix</keyword>
<feature type="binding site" evidence="13">
    <location>
        <position position="123"/>
    </location>
    <ligand>
        <name>K(+)</name>
        <dbReference type="ChEBI" id="CHEBI:29103"/>
    </ligand>
</feature>
<dbReference type="Proteomes" id="UP000248729">
    <property type="component" value="Unassembled WGS sequence"/>
</dbReference>
<accession>A0A329E6Y7</accession>
<comment type="similarity">
    <text evidence="2 12">Belongs to the TrkH potassium transport family.</text>
</comment>
<evidence type="ECO:0000256" key="2">
    <source>
        <dbReference type="ARBA" id="ARBA00009137"/>
    </source>
</evidence>
<feature type="transmembrane region" description="Helical" evidence="14">
    <location>
        <begin position="252"/>
        <end position="272"/>
    </location>
</feature>
<feature type="binding site" evidence="13">
    <location>
        <position position="124"/>
    </location>
    <ligand>
        <name>K(+)</name>
        <dbReference type="ChEBI" id="CHEBI:29103"/>
    </ligand>
</feature>
<keyword evidence="3 12" id="KW-0813">Transport</keyword>
<proteinExistence type="inferred from homology"/>
<comment type="subcellular location">
    <subcellularLocation>
        <location evidence="1 12">Cell inner membrane</location>
        <topology evidence="1 12">Multi-pass membrane protein</topology>
    </subcellularLocation>
</comment>
<feature type="transmembrane region" description="Helical" evidence="14">
    <location>
        <begin position="344"/>
        <end position="372"/>
    </location>
</feature>
<dbReference type="Pfam" id="PF02386">
    <property type="entry name" value="TrkH"/>
    <property type="match status" value="1"/>
</dbReference>
<comment type="function">
    <text evidence="12">Low-affinity potassium transport system. Interacts with Trk system potassium uptake protein TrkA.</text>
</comment>
<evidence type="ECO:0000256" key="14">
    <source>
        <dbReference type="SAM" id="Phobius"/>
    </source>
</evidence>
<sequence>MMFNVSSRVQVSSRFTTIIHLCSFLIIIYSFTMLVPIVVALLNRDGYITAFLLTFLLSLSIGIVGWKSTKGEDKYLQKRDGFMVACLFWLIFSAMSALPFILDSRLNMTLTDAVFEGVSGITTTGASVFSNIDTLPKSILFYRAQLNFLGGLGIIVLAVAIMPFLGIGGAKLYQSEMPGPMKEEKMTPRLADTARNLWGLYSALALACALSFKAAGMNWFDAICHSLSTVSLGGFSTHGDSLGFYNSAAVELVAGVFSILAAINFALYYVALVRRSVRPILQNAEFCFFIFILSCIVGVACLELYRTQTFGLQDSLVHGFFQTVSVMTDNGLGAGGYPSWPNHVVLLLLGASFFGGCFGSTCGGIKAVRFLLLYKQSSREINSLIHPNAILTTKVNGQSVSDRVIRSVWGLFFLYIFFTCVFIWGLVAIGHDIVTAFGTVAACINNMGIGYGETASGFGTLKPEGKWLMCVAMLFGRLEIFPILIIFSRAFWRF</sequence>
<evidence type="ECO:0000256" key="8">
    <source>
        <dbReference type="ARBA" id="ARBA00022958"/>
    </source>
</evidence>
<feature type="transmembrane region" description="Helical" evidence="14">
    <location>
        <begin position="408"/>
        <end position="427"/>
    </location>
</feature>
<evidence type="ECO:0000256" key="10">
    <source>
        <dbReference type="ARBA" id="ARBA00023065"/>
    </source>
</evidence>
<dbReference type="EMBL" id="QLTR01000016">
    <property type="protein sequence ID" value="RAS61993.1"/>
    <property type="molecule type" value="Genomic_DNA"/>
</dbReference>
<dbReference type="GO" id="GO:0046872">
    <property type="term" value="F:metal ion binding"/>
    <property type="evidence" value="ECO:0007669"/>
    <property type="project" value="UniProtKB-KW"/>
</dbReference>
<feature type="transmembrane region" description="Helical" evidence="14">
    <location>
        <begin position="48"/>
        <end position="69"/>
    </location>
</feature>
<feature type="binding site" evidence="13">
    <location>
        <position position="233"/>
    </location>
    <ligand>
        <name>K(+)</name>
        <dbReference type="ChEBI" id="CHEBI:29103"/>
    </ligand>
</feature>
<organism evidence="15 16">
    <name type="scientific">Vibrio diazotrophicus</name>
    <dbReference type="NCBI Taxonomy" id="685"/>
    <lineage>
        <taxon>Bacteria</taxon>
        <taxon>Pseudomonadati</taxon>
        <taxon>Pseudomonadota</taxon>
        <taxon>Gammaproteobacteria</taxon>
        <taxon>Vibrionales</taxon>
        <taxon>Vibrionaceae</taxon>
        <taxon>Vibrio</taxon>
    </lineage>
</organism>
<dbReference type="NCBIfam" id="TIGR00933">
    <property type="entry name" value="2a38"/>
    <property type="match status" value="1"/>
</dbReference>
<feature type="transmembrane region" description="Helical" evidence="14">
    <location>
        <begin position="467"/>
        <end position="492"/>
    </location>
</feature>
<name>A0A329E6Y7_VIBDI</name>
<evidence type="ECO:0000256" key="11">
    <source>
        <dbReference type="ARBA" id="ARBA00023136"/>
    </source>
</evidence>
<evidence type="ECO:0000256" key="7">
    <source>
        <dbReference type="ARBA" id="ARBA00022692"/>
    </source>
</evidence>
<dbReference type="InterPro" id="IPR004772">
    <property type="entry name" value="TrkH"/>
</dbReference>
<evidence type="ECO:0000313" key="15">
    <source>
        <dbReference type="EMBL" id="RAS61993.1"/>
    </source>
</evidence>
<evidence type="ECO:0000256" key="13">
    <source>
        <dbReference type="PIRSR" id="PIRSR006247-1"/>
    </source>
</evidence>
<feature type="transmembrane region" description="Helical" evidence="14">
    <location>
        <begin position="194"/>
        <end position="212"/>
    </location>
</feature>